<feature type="domain" description="D-isomer specific 2-hydroxyacid dehydrogenase catalytic" evidence="5">
    <location>
        <begin position="20"/>
        <end position="317"/>
    </location>
</feature>
<dbReference type="Pfam" id="PF02826">
    <property type="entry name" value="2-Hacid_dh_C"/>
    <property type="match status" value="1"/>
</dbReference>
<dbReference type="GO" id="GO:0003714">
    <property type="term" value="F:transcription corepressor activity"/>
    <property type="evidence" value="ECO:0007669"/>
    <property type="project" value="InterPro"/>
</dbReference>
<dbReference type="Gene3D" id="3.40.50.720">
    <property type="entry name" value="NAD(P)-binding Rossmann-like Domain"/>
    <property type="match status" value="2"/>
</dbReference>
<evidence type="ECO:0000256" key="1">
    <source>
        <dbReference type="ARBA" id="ARBA00005854"/>
    </source>
</evidence>
<evidence type="ECO:0000256" key="4">
    <source>
        <dbReference type="RuleBase" id="RU003719"/>
    </source>
</evidence>
<organism evidence="7 8">
    <name type="scientific">Clostridium tyrobutyricum DIVETGP</name>
    <dbReference type="NCBI Taxonomy" id="1408889"/>
    <lineage>
        <taxon>Bacteria</taxon>
        <taxon>Bacillati</taxon>
        <taxon>Bacillota</taxon>
        <taxon>Clostridia</taxon>
        <taxon>Eubacteriales</taxon>
        <taxon>Clostridiaceae</taxon>
        <taxon>Clostridium</taxon>
    </lineage>
</organism>
<dbReference type="EC" id="1.1.1.95" evidence="7"/>
<dbReference type="GO" id="GO:0004617">
    <property type="term" value="F:phosphoglycerate dehydrogenase activity"/>
    <property type="evidence" value="ECO:0007669"/>
    <property type="project" value="UniProtKB-EC"/>
</dbReference>
<keyword evidence="2 4" id="KW-0560">Oxidoreductase</keyword>
<dbReference type="Proteomes" id="UP000019482">
    <property type="component" value="Unassembled WGS sequence"/>
</dbReference>
<comment type="caution">
    <text evidence="7">The sequence shown here is derived from an EMBL/GenBank/DDBJ whole genome shotgun (WGS) entry which is preliminary data.</text>
</comment>
<name>W6N5P2_CLOTY</name>
<dbReference type="InterPro" id="IPR006139">
    <property type="entry name" value="D-isomer_2_OHA_DH_cat_dom"/>
</dbReference>
<dbReference type="SUPFAM" id="SSF52283">
    <property type="entry name" value="Formate/glycerate dehydrogenase catalytic domain-like"/>
    <property type="match status" value="1"/>
</dbReference>
<accession>W6N5P2</accession>
<dbReference type="GO" id="GO:0051287">
    <property type="term" value="F:NAD binding"/>
    <property type="evidence" value="ECO:0007669"/>
    <property type="project" value="InterPro"/>
</dbReference>
<dbReference type="InterPro" id="IPR043322">
    <property type="entry name" value="CtBP"/>
</dbReference>
<keyword evidence="3" id="KW-0520">NAD</keyword>
<feature type="domain" description="D-isomer specific 2-hydroxyacid dehydrogenase NAD-binding" evidence="6">
    <location>
        <begin position="114"/>
        <end position="292"/>
    </location>
</feature>
<dbReference type="CDD" id="cd05299">
    <property type="entry name" value="CtBP_dh"/>
    <property type="match status" value="1"/>
</dbReference>
<evidence type="ECO:0000256" key="2">
    <source>
        <dbReference type="ARBA" id="ARBA00023002"/>
    </source>
</evidence>
<dbReference type="InterPro" id="IPR006140">
    <property type="entry name" value="D-isomer_DH_NAD-bd"/>
</dbReference>
<dbReference type="SUPFAM" id="SSF51735">
    <property type="entry name" value="NAD(P)-binding Rossmann-fold domains"/>
    <property type="match status" value="1"/>
</dbReference>
<protein>
    <submittedName>
        <fullName evidence="7">D-3-phosphoglycerate dehydrogenase</fullName>
        <ecNumber evidence="7">1.1.1.95</ecNumber>
    </submittedName>
</protein>
<gene>
    <name evidence="7" type="ORF">CTDIVETGP_1480</name>
</gene>
<dbReference type="AlphaFoldDB" id="W6N5P2"/>
<dbReference type="GeneID" id="29420785"/>
<proteinExistence type="inferred from homology"/>
<dbReference type="Pfam" id="PF00389">
    <property type="entry name" value="2-Hacid_dh"/>
    <property type="match status" value="1"/>
</dbReference>
<dbReference type="PANTHER" id="PTHR43761:SF1">
    <property type="entry name" value="D-ISOMER SPECIFIC 2-HYDROXYACID DEHYDROGENASE CATALYTIC DOMAIN-CONTAINING PROTEIN-RELATED"/>
    <property type="match status" value="1"/>
</dbReference>
<dbReference type="InterPro" id="IPR050418">
    <property type="entry name" value="D-iso_2-hydroxyacid_DH_PdxB"/>
</dbReference>
<evidence type="ECO:0000259" key="6">
    <source>
        <dbReference type="Pfam" id="PF02826"/>
    </source>
</evidence>
<dbReference type="RefSeq" id="WP_017752710.1">
    <property type="nucleotide sequence ID" value="NZ_CBXI010000023.1"/>
</dbReference>
<dbReference type="PANTHER" id="PTHR43761">
    <property type="entry name" value="D-ISOMER SPECIFIC 2-HYDROXYACID DEHYDROGENASE FAMILY PROTEIN (AFU_ORTHOLOGUE AFUA_1G13630)"/>
    <property type="match status" value="1"/>
</dbReference>
<reference evidence="7 8" key="1">
    <citation type="journal article" date="2015" name="Genome Announc.">
        <title>Draft Genome Sequence of Clostridium tyrobutyricum Strain DIVETGP, Isolated from Cow's Milk for Grana Padano Production.</title>
        <authorList>
            <person name="Soggiu A."/>
            <person name="Piras C."/>
            <person name="Gaiarsa S."/>
            <person name="Sassera D."/>
            <person name="Roncada P."/>
            <person name="Bendixen E."/>
            <person name="Brasca M."/>
            <person name="Bonizzi L."/>
        </authorList>
    </citation>
    <scope>NUCLEOTIDE SEQUENCE [LARGE SCALE GENOMIC DNA]</scope>
    <source>
        <strain evidence="7 8">DIVETGP</strain>
    </source>
</reference>
<comment type="similarity">
    <text evidence="1 4">Belongs to the D-isomer specific 2-hydroxyacid dehydrogenase family.</text>
</comment>
<dbReference type="EMBL" id="CBXI010000023">
    <property type="protein sequence ID" value="CDL91410.1"/>
    <property type="molecule type" value="Genomic_DNA"/>
</dbReference>
<dbReference type="InterPro" id="IPR036291">
    <property type="entry name" value="NAD(P)-bd_dom_sf"/>
</dbReference>
<evidence type="ECO:0000313" key="8">
    <source>
        <dbReference type="Proteomes" id="UP000019482"/>
    </source>
</evidence>
<evidence type="ECO:0000313" key="7">
    <source>
        <dbReference type="EMBL" id="CDL91410.1"/>
    </source>
</evidence>
<keyword evidence="8" id="KW-1185">Reference proteome</keyword>
<evidence type="ECO:0000259" key="5">
    <source>
        <dbReference type="Pfam" id="PF00389"/>
    </source>
</evidence>
<dbReference type="OrthoDB" id="9805416at2"/>
<evidence type="ECO:0000256" key="3">
    <source>
        <dbReference type="ARBA" id="ARBA00023027"/>
    </source>
</evidence>
<sequence length="326" mass="37146">MKILVSDYPGTCSRDTYYEEKILKEHIKDVQVVFYEYSDENKEGFFKELEDADGLITAFIKIDSEVLDRAPKLKCISINATGYDNVDIKELKARKIGLCNVHEYCTQEVAEHTLALILSLSRQIKHYQNDIEEKNIWDYNTASGMKRIKGQTLAIFGLGRIGQAVAKMAQAFGMKVIAVDAFLPLEIAKRLNVKMVNKETALKYADIISNHMNQTDETTYYFAIEEFQKMEKCPIFINVARGAAVREGDMITALDKGFIRGAGLDVLEAENPVLKDNPLLHRENVILTPHAAFCSETSMKDLQRISCENMVYFLNGEYEKVFKMIY</sequence>